<gene>
    <name evidence="3" type="ORF">SAOR_14985</name>
</gene>
<feature type="domain" description="ChsH2 C-terminal OB-fold" evidence="1">
    <location>
        <begin position="60"/>
        <end position="125"/>
    </location>
</feature>
<accession>A0A423PFW4</accession>
<comment type="caution">
    <text evidence="3">The sequence shown here is derived from an EMBL/GenBank/DDBJ whole genome shotgun (WGS) entry which is preliminary data.</text>
</comment>
<feature type="domain" description="ChsH2 rubredoxin-like zinc ribbon" evidence="2">
    <location>
        <begin position="23"/>
        <end position="58"/>
    </location>
</feature>
<dbReference type="InterPro" id="IPR002878">
    <property type="entry name" value="ChsH2_C"/>
</dbReference>
<name>A0A423PFW4_9GAMM</name>
<dbReference type="SUPFAM" id="SSF50249">
    <property type="entry name" value="Nucleic acid-binding proteins"/>
    <property type="match status" value="1"/>
</dbReference>
<evidence type="ECO:0000259" key="2">
    <source>
        <dbReference type="Pfam" id="PF12172"/>
    </source>
</evidence>
<dbReference type="Pfam" id="PF12172">
    <property type="entry name" value="zf-ChsH2"/>
    <property type="match status" value="1"/>
</dbReference>
<sequence>MSQDASTPSRPVPITDPATAPFWKAASQGELSLPRCEDCRRVHYYPRAVCPHCSSESLSWETLSGRGTIYSWTVSRRPAGAGFKPYVPYVVALIDLDEGARMLSNVRTDDVDSVAIGQAVRVDFEDMAEDIALPVFRPA</sequence>
<dbReference type="RefSeq" id="WP_123632128.1">
    <property type="nucleotide sequence ID" value="NZ_AYKH01000042.1"/>
</dbReference>
<dbReference type="PANTHER" id="PTHR34075:SF5">
    <property type="entry name" value="BLR3430 PROTEIN"/>
    <property type="match status" value="1"/>
</dbReference>
<dbReference type="InterPro" id="IPR022002">
    <property type="entry name" value="ChsH2_Znr"/>
</dbReference>
<dbReference type="Pfam" id="PF01796">
    <property type="entry name" value="OB_ChsH2_C"/>
    <property type="match status" value="1"/>
</dbReference>
<dbReference type="InterPro" id="IPR052513">
    <property type="entry name" value="Thioester_dehydratase-like"/>
</dbReference>
<organism evidence="3 4">
    <name type="scientific">Salinisphaera orenii MK-B5</name>
    <dbReference type="NCBI Taxonomy" id="856730"/>
    <lineage>
        <taxon>Bacteria</taxon>
        <taxon>Pseudomonadati</taxon>
        <taxon>Pseudomonadota</taxon>
        <taxon>Gammaproteobacteria</taxon>
        <taxon>Salinisphaerales</taxon>
        <taxon>Salinisphaeraceae</taxon>
        <taxon>Salinisphaera</taxon>
    </lineage>
</organism>
<proteinExistence type="predicted"/>
<evidence type="ECO:0008006" key="5">
    <source>
        <dbReference type="Google" id="ProtNLM"/>
    </source>
</evidence>
<evidence type="ECO:0000313" key="4">
    <source>
        <dbReference type="Proteomes" id="UP000283993"/>
    </source>
</evidence>
<evidence type="ECO:0000259" key="1">
    <source>
        <dbReference type="Pfam" id="PF01796"/>
    </source>
</evidence>
<dbReference type="Gene3D" id="6.10.30.10">
    <property type="match status" value="1"/>
</dbReference>
<dbReference type="PANTHER" id="PTHR34075">
    <property type="entry name" value="BLR3430 PROTEIN"/>
    <property type="match status" value="1"/>
</dbReference>
<protein>
    <recommendedName>
        <fullName evidence="5">DNA-binding protein</fullName>
    </recommendedName>
</protein>
<reference evidence="3 4" key="1">
    <citation type="submission" date="2013-10" db="EMBL/GenBank/DDBJ databases">
        <title>Salinisphaera orenii MK-B5 Genome Sequencing.</title>
        <authorList>
            <person name="Lai Q."/>
            <person name="Li C."/>
            <person name="Shao Z."/>
        </authorList>
    </citation>
    <scope>NUCLEOTIDE SEQUENCE [LARGE SCALE GENOMIC DNA]</scope>
    <source>
        <strain evidence="3 4">MK-B5</strain>
    </source>
</reference>
<dbReference type="EMBL" id="AYKH01000042">
    <property type="protein sequence ID" value="ROO24497.1"/>
    <property type="molecule type" value="Genomic_DNA"/>
</dbReference>
<dbReference type="InterPro" id="IPR012340">
    <property type="entry name" value="NA-bd_OB-fold"/>
</dbReference>
<keyword evidence="4" id="KW-1185">Reference proteome</keyword>
<dbReference type="AlphaFoldDB" id="A0A423PFW4"/>
<evidence type="ECO:0000313" key="3">
    <source>
        <dbReference type="EMBL" id="ROO24497.1"/>
    </source>
</evidence>
<dbReference type="Proteomes" id="UP000283993">
    <property type="component" value="Unassembled WGS sequence"/>
</dbReference>